<evidence type="ECO:0000256" key="1">
    <source>
        <dbReference type="SAM" id="Phobius"/>
    </source>
</evidence>
<dbReference type="EMBL" id="KX884437">
    <property type="protein sequence ID" value="APG78768.1"/>
    <property type="molecule type" value="Genomic_RNA"/>
</dbReference>
<dbReference type="RefSeq" id="YP_009342314.1">
    <property type="nucleotide sequence ID" value="NC_033451.1"/>
</dbReference>
<keyword evidence="1" id="KW-0472">Membrane</keyword>
<keyword evidence="1" id="KW-1133">Transmembrane helix</keyword>
<organism evidence="2">
    <name type="scientific">Wenzhou tapeworm virus 1</name>
    <dbReference type="NCBI Taxonomy" id="1923661"/>
    <lineage>
        <taxon>Viruses</taxon>
        <taxon>Riboviria</taxon>
        <taxon>Orthornavirae</taxon>
        <taxon>Negarnaviricota</taxon>
        <taxon>Haploviricotina</taxon>
        <taxon>Monjiviricetes</taxon>
        <taxon>Mononegavirales</taxon>
        <taxon>Nyamiviridae</taxon>
        <taxon>Tapwovirus</taxon>
        <taxon>Tapwovirus cesti</taxon>
    </lineage>
</organism>
<accession>A0A1L3KN05</accession>
<name>A0A1L3KN05_9MONO</name>
<dbReference type="Proteomes" id="UP000202239">
    <property type="component" value="Genome"/>
</dbReference>
<evidence type="ECO:0000313" key="2">
    <source>
        <dbReference type="EMBL" id="APG78768.1"/>
    </source>
</evidence>
<keyword evidence="1" id="KW-0812">Transmembrane</keyword>
<dbReference type="GeneID" id="30881793"/>
<feature type="transmembrane region" description="Helical" evidence="1">
    <location>
        <begin position="20"/>
        <end position="39"/>
    </location>
</feature>
<keyword evidence="3" id="KW-1185">Reference proteome</keyword>
<reference evidence="2" key="1">
    <citation type="journal article" date="2016" name="Nature">
        <title>Redefining the invertebrate RNA virosphere.</title>
        <authorList>
            <person name="Shi M."/>
            <person name="Lin X.D."/>
            <person name="Tian J.H."/>
            <person name="Chen L.J."/>
            <person name="Chen X."/>
            <person name="Li C.X."/>
            <person name="Qin X.C."/>
            <person name="Li J."/>
            <person name="Cao J.P."/>
            <person name="Eden J.S."/>
            <person name="Buchmann J."/>
            <person name="Wang W."/>
            <person name="Xu J."/>
            <person name="Holmes E.C."/>
            <person name="Zhang Y.Z."/>
        </authorList>
    </citation>
    <scope>NUCLEOTIDE SEQUENCE [LARGE SCALE GENOMIC DNA]</scope>
    <source>
        <strain evidence="2">SGJSC14943</strain>
    </source>
</reference>
<proteinExistence type="predicted"/>
<evidence type="ECO:0000313" key="3">
    <source>
        <dbReference type="Proteomes" id="UP000202239"/>
    </source>
</evidence>
<dbReference type="KEGG" id="vg:30881793"/>
<sequence>MIKNILRDSGTSILSGSVVHSLGGLVSTVTGGLGVTAIYKKVKDRWAKKQEAGCTTIKFKHFTTGPDGTFCICGDKHKFTGHLVLLTTPGDELGHLPTGHYHKQAMVVCLAPQCMDNNVQNPEELCLLPAHASSI</sequence>
<protein>
    <submittedName>
        <fullName evidence="2">Uncharacterized protein</fullName>
    </submittedName>
</protein>